<evidence type="ECO:0000256" key="1">
    <source>
        <dbReference type="ARBA" id="ARBA00022737"/>
    </source>
</evidence>
<proteinExistence type="predicted"/>
<dbReference type="InterPro" id="IPR032171">
    <property type="entry name" value="COR-A"/>
</dbReference>
<evidence type="ECO:0000313" key="4">
    <source>
        <dbReference type="Proteomes" id="UP000507470"/>
    </source>
</evidence>
<name>A0A6J8ABS0_MYTCO</name>
<dbReference type="Gene3D" id="1.10.10.10">
    <property type="entry name" value="Winged helix-like DNA-binding domain superfamily/Winged helix DNA-binding domain"/>
    <property type="match status" value="1"/>
</dbReference>
<keyword evidence="1" id="KW-0677">Repeat</keyword>
<gene>
    <name evidence="3" type="ORF">MCOR_5345</name>
</gene>
<dbReference type="InterPro" id="IPR036388">
    <property type="entry name" value="WH-like_DNA-bd_sf"/>
</dbReference>
<protein>
    <recommendedName>
        <fullName evidence="2">COR domain-containing protein</fullName>
    </recommendedName>
</protein>
<sequence>MPPLTAFKKTFIQGKYWFGNTTNIEDACRDCLDKYVEDVSADARRHISDQYEYFISNTEDNPSVFQLIRQNLLNLATTMKTWNQDYPIKFIQLEKCLQEKKKELPIISFNEIKQISTEIPNPLNHEELMLYLKFHHELRALVYFEDRPDYIILDTQWLSDAFKCIITAEKFQLGARRHLFTDEWKI</sequence>
<dbReference type="EMBL" id="CACVKT020000957">
    <property type="protein sequence ID" value="CAC5364226.1"/>
    <property type="molecule type" value="Genomic_DNA"/>
</dbReference>
<keyword evidence="4" id="KW-1185">Reference proteome</keyword>
<reference evidence="3 4" key="1">
    <citation type="submission" date="2020-06" db="EMBL/GenBank/DDBJ databases">
        <authorList>
            <person name="Li R."/>
            <person name="Bekaert M."/>
        </authorList>
    </citation>
    <scope>NUCLEOTIDE SEQUENCE [LARGE SCALE GENOMIC DNA]</scope>
    <source>
        <strain evidence="4">wild</strain>
    </source>
</reference>
<accession>A0A6J8ABS0</accession>
<dbReference type="AlphaFoldDB" id="A0A6J8ABS0"/>
<evidence type="ECO:0000259" key="2">
    <source>
        <dbReference type="Pfam" id="PF16095"/>
    </source>
</evidence>
<evidence type="ECO:0000313" key="3">
    <source>
        <dbReference type="EMBL" id="CAC5364226.1"/>
    </source>
</evidence>
<dbReference type="Pfam" id="PF16095">
    <property type="entry name" value="COR-A"/>
    <property type="match status" value="1"/>
</dbReference>
<feature type="domain" description="COR" evidence="2">
    <location>
        <begin position="87"/>
        <end position="171"/>
    </location>
</feature>
<dbReference type="OrthoDB" id="6146639at2759"/>
<organism evidence="3 4">
    <name type="scientific">Mytilus coruscus</name>
    <name type="common">Sea mussel</name>
    <dbReference type="NCBI Taxonomy" id="42192"/>
    <lineage>
        <taxon>Eukaryota</taxon>
        <taxon>Metazoa</taxon>
        <taxon>Spiralia</taxon>
        <taxon>Lophotrochozoa</taxon>
        <taxon>Mollusca</taxon>
        <taxon>Bivalvia</taxon>
        <taxon>Autobranchia</taxon>
        <taxon>Pteriomorphia</taxon>
        <taxon>Mytilida</taxon>
        <taxon>Mytiloidea</taxon>
        <taxon>Mytilidae</taxon>
        <taxon>Mytilinae</taxon>
        <taxon>Mytilus</taxon>
    </lineage>
</organism>
<dbReference type="Proteomes" id="UP000507470">
    <property type="component" value="Unassembled WGS sequence"/>
</dbReference>